<name>A0A512BH44_9BACT</name>
<evidence type="ECO:0008006" key="3">
    <source>
        <dbReference type="Google" id="ProtNLM"/>
    </source>
</evidence>
<sequence length="119" mass="12859">MADISNFKNDRGVCKACLFNNPSSFSGEGGEPFKCVTVGIKNGGAQAVFNVPPGSYALFILHDANSNNKLDKNFLGIPKEGYGASKNKLPFAGAPTYRDNKFLVDDKSTVKLQVKIRNL</sequence>
<protein>
    <recommendedName>
        <fullName evidence="3">DUF2141 domain-containing protein</fullName>
    </recommendedName>
</protein>
<dbReference type="AlphaFoldDB" id="A0A512BH44"/>
<evidence type="ECO:0000313" key="1">
    <source>
        <dbReference type="EMBL" id="GEO11291.1"/>
    </source>
</evidence>
<accession>A0A512BH44</accession>
<organism evidence="1 2">
    <name type="scientific">Segetibacter aerophilus</name>
    <dbReference type="NCBI Taxonomy" id="670293"/>
    <lineage>
        <taxon>Bacteria</taxon>
        <taxon>Pseudomonadati</taxon>
        <taxon>Bacteroidota</taxon>
        <taxon>Chitinophagia</taxon>
        <taxon>Chitinophagales</taxon>
        <taxon>Chitinophagaceae</taxon>
        <taxon>Segetibacter</taxon>
    </lineage>
</organism>
<proteinExistence type="predicted"/>
<dbReference type="Proteomes" id="UP000321513">
    <property type="component" value="Unassembled WGS sequence"/>
</dbReference>
<comment type="caution">
    <text evidence="1">The sequence shown here is derived from an EMBL/GenBank/DDBJ whole genome shotgun (WGS) entry which is preliminary data.</text>
</comment>
<dbReference type="EMBL" id="BJYT01000018">
    <property type="protein sequence ID" value="GEO11291.1"/>
    <property type="molecule type" value="Genomic_DNA"/>
</dbReference>
<gene>
    <name evidence="1" type="ORF">SAE01_37870</name>
</gene>
<dbReference type="InterPro" id="IPR018673">
    <property type="entry name" value="DUF2141"/>
</dbReference>
<reference evidence="1 2" key="1">
    <citation type="submission" date="2019-07" db="EMBL/GenBank/DDBJ databases">
        <title>Whole genome shotgun sequence of Segetibacter aerophilus NBRC 106135.</title>
        <authorList>
            <person name="Hosoyama A."/>
            <person name="Uohara A."/>
            <person name="Ohji S."/>
            <person name="Ichikawa N."/>
        </authorList>
    </citation>
    <scope>NUCLEOTIDE SEQUENCE [LARGE SCALE GENOMIC DNA]</scope>
    <source>
        <strain evidence="1 2">NBRC 106135</strain>
    </source>
</reference>
<dbReference type="Pfam" id="PF09912">
    <property type="entry name" value="DUF2141"/>
    <property type="match status" value="1"/>
</dbReference>
<evidence type="ECO:0000313" key="2">
    <source>
        <dbReference type="Proteomes" id="UP000321513"/>
    </source>
</evidence>
<keyword evidence="2" id="KW-1185">Reference proteome</keyword>